<evidence type="ECO:0000256" key="2">
    <source>
        <dbReference type="ARBA" id="ARBA00010609"/>
    </source>
</evidence>
<organism evidence="9 10">
    <name type="scientific">Hibiscus syriacus</name>
    <name type="common">Rose of Sharon</name>
    <dbReference type="NCBI Taxonomy" id="106335"/>
    <lineage>
        <taxon>Eukaryota</taxon>
        <taxon>Viridiplantae</taxon>
        <taxon>Streptophyta</taxon>
        <taxon>Embryophyta</taxon>
        <taxon>Tracheophyta</taxon>
        <taxon>Spermatophyta</taxon>
        <taxon>Magnoliopsida</taxon>
        <taxon>eudicotyledons</taxon>
        <taxon>Gunneridae</taxon>
        <taxon>Pentapetalae</taxon>
        <taxon>rosids</taxon>
        <taxon>malvids</taxon>
        <taxon>Malvales</taxon>
        <taxon>Malvaceae</taxon>
        <taxon>Malvoideae</taxon>
        <taxon>Hibiscus</taxon>
    </lineage>
</organism>
<dbReference type="EMBL" id="VEPZ02001124">
    <property type="protein sequence ID" value="KAE8693092.1"/>
    <property type="molecule type" value="Genomic_DNA"/>
</dbReference>
<dbReference type="InterPro" id="IPR033138">
    <property type="entry name" value="Cu_oxidase_CS"/>
</dbReference>
<dbReference type="SUPFAM" id="SSF49503">
    <property type="entry name" value="Cupredoxins"/>
    <property type="match status" value="1"/>
</dbReference>
<evidence type="ECO:0000256" key="4">
    <source>
        <dbReference type="ARBA" id="ARBA00022723"/>
    </source>
</evidence>
<gene>
    <name evidence="9" type="ORF">F3Y22_tig00110819pilonHSYRG00316</name>
</gene>
<sequence>MKLGKTVKPIESFGNFDPENDPPKLNLVDHVERNTIGVPSGSWVAIHFQADNPGVWLMHCHFDVHLSWGLRMSWIVLDSKLLNQKMPPLPSDLPKCWFWT</sequence>
<keyword evidence="10" id="KW-1185">Reference proteome</keyword>
<comment type="subcellular location">
    <subcellularLocation>
        <location evidence="1">Secreted</location>
    </subcellularLocation>
</comment>
<comment type="similarity">
    <text evidence="2">Belongs to the multicopper oxidase family.</text>
</comment>
<name>A0A6A2ZPN4_HIBSY</name>
<dbReference type="InterPro" id="IPR008972">
    <property type="entry name" value="Cupredoxin"/>
</dbReference>
<dbReference type="GO" id="GO:0005507">
    <property type="term" value="F:copper ion binding"/>
    <property type="evidence" value="ECO:0007669"/>
    <property type="project" value="InterPro"/>
</dbReference>
<evidence type="ECO:0000313" key="9">
    <source>
        <dbReference type="EMBL" id="KAE8693092.1"/>
    </source>
</evidence>
<reference evidence="9" key="1">
    <citation type="submission" date="2019-09" db="EMBL/GenBank/DDBJ databases">
        <title>Draft genome information of white flower Hibiscus syriacus.</title>
        <authorList>
            <person name="Kim Y.-M."/>
        </authorList>
    </citation>
    <scope>NUCLEOTIDE SEQUENCE [LARGE SCALE GENOMIC DNA]</scope>
    <source>
        <strain evidence="9">YM2019G1</strain>
    </source>
</reference>
<evidence type="ECO:0000256" key="7">
    <source>
        <dbReference type="ARBA" id="ARBA00023008"/>
    </source>
</evidence>
<dbReference type="InterPro" id="IPR011706">
    <property type="entry name" value="Cu-oxidase_C"/>
</dbReference>
<accession>A0A6A2ZPN4</accession>
<evidence type="ECO:0000256" key="1">
    <source>
        <dbReference type="ARBA" id="ARBA00004613"/>
    </source>
</evidence>
<proteinExistence type="inferred from homology"/>
<evidence type="ECO:0000256" key="6">
    <source>
        <dbReference type="ARBA" id="ARBA00023002"/>
    </source>
</evidence>
<dbReference type="GO" id="GO:0005576">
    <property type="term" value="C:extracellular region"/>
    <property type="evidence" value="ECO:0007669"/>
    <property type="project" value="UniProtKB-SubCell"/>
</dbReference>
<dbReference type="PROSITE" id="PS00079">
    <property type="entry name" value="MULTICOPPER_OXIDASE1"/>
    <property type="match status" value="1"/>
</dbReference>
<dbReference type="PANTHER" id="PTHR11709">
    <property type="entry name" value="MULTI-COPPER OXIDASE"/>
    <property type="match status" value="1"/>
</dbReference>
<dbReference type="PROSITE" id="PS00080">
    <property type="entry name" value="MULTICOPPER_OXIDASE2"/>
    <property type="match status" value="1"/>
</dbReference>
<evidence type="ECO:0000256" key="3">
    <source>
        <dbReference type="ARBA" id="ARBA00022525"/>
    </source>
</evidence>
<keyword evidence="6" id="KW-0560">Oxidoreductase</keyword>
<dbReference type="PANTHER" id="PTHR11709:SF256">
    <property type="entry name" value="LACCASE-2"/>
    <property type="match status" value="1"/>
</dbReference>
<protein>
    <recommendedName>
        <fullName evidence="8">Plastocyanin-like domain-containing protein</fullName>
    </recommendedName>
</protein>
<keyword evidence="4" id="KW-0479">Metal-binding</keyword>
<keyword evidence="3" id="KW-0964">Secreted</keyword>
<dbReference type="InterPro" id="IPR002355">
    <property type="entry name" value="Cu_oxidase_Cu_BS"/>
</dbReference>
<dbReference type="InterPro" id="IPR045087">
    <property type="entry name" value="Cu-oxidase_fam"/>
</dbReference>
<feature type="domain" description="Plastocyanin-like" evidence="8">
    <location>
        <begin position="13"/>
        <end position="78"/>
    </location>
</feature>
<comment type="caution">
    <text evidence="9">The sequence shown here is derived from an EMBL/GenBank/DDBJ whole genome shotgun (WGS) entry which is preliminary data.</text>
</comment>
<evidence type="ECO:0000313" key="10">
    <source>
        <dbReference type="Proteomes" id="UP000436088"/>
    </source>
</evidence>
<dbReference type="Gene3D" id="2.60.40.420">
    <property type="entry name" value="Cupredoxins - blue copper proteins"/>
    <property type="match status" value="1"/>
</dbReference>
<keyword evidence="7" id="KW-0186">Copper</keyword>
<evidence type="ECO:0000256" key="5">
    <source>
        <dbReference type="ARBA" id="ARBA00022737"/>
    </source>
</evidence>
<evidence type="ECO:0000259" key="8">
    <source>
        <dbReference type="Pfam" id="PF07731"/>
    </source>
</evidence>
<dbReference type="AlphaFoldDB" id="A0A6A2ZPN4"/>
<dbReference type="Pfam" id="PF07731">
    <property type="entry name" value="Cu-oxidase_2"/>
    <property type="match status" value="1"/>
</dbReference>
<keyword evidence="5" id="KW-0677">Repeat</keyword>
<dbReference type="Proteomes" id="UP000436088">
    <property type="component" value="Unassembled WGS sequence"/>
</dbReference>
<dbReference type="GO" id="GO:0016491">
    <property type="term" value="F:oxidoreductase activity"/>
    <property type="evidence" value="ECO:0007669"/>
    <property type="project" value="UniProtKB-KW"/>
</dbReference>